<sequence>MKIRNELAPYLAGYEEKFTSKGEIRWLPHLLFFHPQSHRSDVVNTDSIGFRYATDGDRSYSVADQGDAESVRLLAGSSTVFGIGASSDAWTLPSRLNAHDDRGGTWLNFGGRSFNSTQELLLLTLYRHLLPKVDEIVLFSGFNNLSLARMPQMREEDHGTFFQYTTYQDIFAQHERAKAKSSVRSLLRREKEAPAPAVPSIDEQIAYAADLTLRHLSGWKALASTWDAKITYILQPLSGWVRDKGSREEELIFDELEQHGGFAAMYGDILSRDVNIEYAAMLEQGAKEMGIDFVNFSPVMADSAKPDQWLFIDRIHLTDHGHDFVAGKILENI</sequence>
<evidence type="ECO:0008006" key="3">
    <source>
        <dbReference type="Google" id="ProtNLM"/>
    </source>
</evidence>
<organism evidence="1 2">
    <name type="scientific">Streptomyces gobitricini</name>
    <dbReference type="NCBI Taxonomy" id="68211"/>
    <lineage>
        <taxon>Bacteria</taxon>
        <taxon>Bacillati</taxon>
        <taxon>Actinomycetota</taxon>
        <taxon>Actinomycetes</taxon>
        <taxon>Kitasatosporales</taxon>
        <taxon>Streptomycetaceae</taxon>
        <taxon>Streptomyces</taxon>
    </lineage>
</organism>
<gene>
    <name evidence="1" type="ORF">GCM10010393_03650</name>
</gene>
<dbReference type="SUPFAM" id="SSF52266">
    <property type="entry name" value="SGNH hydrolase"/>
    <property type="match status" value="1"/>
</dbReference>
<dbReference type="Proteomes" id="UP001499942">
    <property type="component" value="Unassembled WGS sequence"/>
</dbReference>
<keyword evidence="2" id="KW-1185">Reference proteome</keyword>
<dbReference type="InterPro" id="IPR036514">
    <property type="entry name" value="SGNH_hydro_sf"/>
</dbReference>
<protein>
    <recommendedName>
        <fullName evidence="3">Inducer of phenazine A</fullName>
    </recommendedName>
</protein>
<evidence type="ECO:0000313" key="2">
    <source>
        <dbReference type="Proteomes" id="UP001499942"/>
    </source>
</evidence>
<dbReference type="Gene3D" id="3.40.50.1110">
    <property type="entry name" value="SGNH hydrolase"/>
    <property type="match status" value="1"/>
</dbReference>
<dbReference type="RefSeq" id="WP_344355541.1">
    <property type="nucleotide sequence ID" value="NZ_BAAASR010000002.1"/>
</dbReference>
<dbReference type="EMBL" id="BAAASR010000002">
    <property type="protein sequence ID" value="GAA2476903.1"/>
    <property type="molecule type" value="Genomic_DNA"/>
</dbReference>
<proteinExistence type="predicted"/>
<reference evidence="1 2" key="1">
    <citation type="journal article" date="2019" name="Int. J. Syst. Evol. Microbiol.">
        <title>The Global Catalogue of Microorganisms (GCM) 10K type strain sequencing project: providing services to taxonomists for standard genome sequencing and annotation.</title>
        <authorList>
            <consortium name="The Broad Institute Genomics Platform"/>
            <consortium name="The Broad Institute Genome Sequencing Center for Infectious Disease"/>
            <person name="Wu L."/>
            <person name="Ma J."/>
        </authorList>
    </citation>
    <scope>NUCLEOTIDE SEQUENCE [LARGE SCALE GENOMIC DNA]</scope>
    <source>
        <strain evidence="1 2">JCM 5062</strain>
    </source>
</reference>
<evidence type="ECO:0000313" key="1">
    <source>
        <dbReference type="EMBL" id="GAA2476903.1"/>
    </source>
</evidence>
<accession>A0ABN3L6I6</accession>
<comment type="caution">
    <text evidence="1">The sequence shown here is derived from an EMBL/GenBank/DDBJ whole genome shotgun (WGS) entry which is preliminary data.</text>
</comment>
<name>A0ABN3L6I6_9ACTN</name>